<dbReference type="InterPro" id="IPR051049">
    <property type="entry name" value="Dienelactone_hydrolase-like"/>
</dbReference>
<dbReference type="PANTHER" id="PTHR46623:SF6">
    <property type="entry name" value="ALPHA_BETA-HYDROLASES SUPERFAMILY PROTEIN"/>
    <property type="match status" value="1"/>
</dbReference>
<dbReference type="Proteomes" id="UP001500305">
    <property type="component" value="Unassembled WGS sequence"/>
</dbReference>
<keyword evidence="3" id="KW-1185">Reference proteome</keyword>
<dbReference type="RefSeq" id="WP_344641452.1">
    <property type="nucleotide sequence ID" value="NZ_BAAATR010000090.1"/>
</dbReference>
<evidence type="ECO:0000259" key="1">
    <source>
        <dbReference type="Pfam" id="PF01738"/>
    </source>
</evidence>
<dbReference type="InterPro" id="IPR029058">
    <property type="entry name" value="AB_hydrolase_fold"/>
</dbReference>
<dbReference type="EMBL" id="BAAATR010000090">
    <property type="protein sequence ID" value="GAA2281752.1"/>
    <property type="molecule type" value="Genomic_DNA"/>
</dbReference>
<protein>
    <recommendedName>
        <fullName evidence="1">Dienelactone hydrolase domain-containing protein</fullName>
    </recommendedName>
</protein>
<organism evidence="2 3">
    <name type="scientific">Kitasatospora cystarginea</name>
    <dbReference type="NCBI Taxonomy" id="58350"/>
    <lineage>
        <taxon>Bacteria</taxon>
        <taxon>Bacillati</taxon>
        <taxon>Actinomycetota</taxon>
        <taxon>Actinomycetes</taxon>
        <taxon>Kitasatosporales</taxon>
        <taxon>Streptomycetaceae</taxon>
        <taxon>Kitasatospora</taxon>
    </lineage>
</organism>
<name>A0ABP5S0S1_9ACTN</name>
<dbReference type="InterPro" id="IPR002925">
    <property type="entry name" value="Dienelactn_hydro"/>
</dbReference>
<dbReference type="SUPFAM" id="SSF53474">
    <property type="entry name" value="alpha/beta-Hydrolases"/>
    <property type="match status" value="1"/>
</dbReference>
<sequence>MTTGLPITYPVRTEHVEIPVGRDGAGMGGYLARPAAPGAFPGIVVGMELFGIDQRVRDVCERLAGLGFVALAPDFHHRPPGPICRAMTRVAAGASSCCIS</sequence>
<proteinExistence type="predicted"/>
<dbReference type="Pfam" id="PF01738">
    <property type="entry name" value="DLH"/>
    <property type="match status" value="1"/>
</dbReference>
<evidence type="ECO:0000313" key="3">
    <source>
        <dbReference type="Proteomes" id="UP001500305"/>
    </source>
</evidence>
<dbReference type="Gene3D" id="3.40.50.1820">
    <property type="entry name" value="alpha/beta hydrolase"/>
    <property type="match status" value="1"/>
</dbReference>
<evidence type="ECO:0000313" key="2">
    <source>
        <dbReference type="EMBL" id="GAA2281752.1"/>
    </source>
</evidence>
<accession>A0ABP5S0S1</accession>
<gene>
    <name evidence="2" type="ORF">GCM10010430_79660</name>
</gene>
<comment type="caution">
    <text evidence="2">The sequence shown here is derived from an EMBL/GenBank/DDBJ whole genome shotgun (WGS) entry which is preliminary data.</text>
</comment>
<reference evidence="3" key="1">
    <citation type="journal article" date="2019" name="Int. J. Syst. Evol. Microbiol.">
        <title>The Global Catalogue of Microorganisms (GCM) 10K type strain sequencing project: providing services to taxonomists for standard genome sequencing and annotation.</title>
        <authorList>
            <consortium name="The Broad Institute Genomics Platform"/>
            <consortium name="The Broad Institute Genome Sequencing Center for Infectious Disease"/>
            <person name="Wu L."/>
            <person name="Ma J."/>
        </authorList>
    </citation>
    <scope>NUCLEOTIDE SEQUENCE [LARGE SCALE GENOMIC DNA]</scope>
    <source>
        <strain evidence="3">JCM 7356</strain>
    </source>
</reference>
<feature type="domain" description="Dienelactone hydrolase" evidence="1">
    <location>
        <begin position="27"/>
        <end position="78"/>
    </location>
</feature>
<dbReference type="PANTHER" id="PTHR46623">
    <property type="entry name" value="CARBOXYMETHYLENEBUTENOLIDASE-RELATED"/>
    <property type="match status" value="1"/>
</dbReference>